<feature type="compositionally biased region" description="Acidic residues" evidence="2">
    <location>
        <begin position="2177"/>
        <end position="2194"/>
    </location>
</feature>
<feature type="coiled-coil region" evidence="1">
    <location>
        <begin position="1840"/>
        <end position="1909"/>
    </location>
</feature>
<dbReference type="Proteomes" id="UP001271007">
    <property type="component" value="Unassembled WGS sequence"/>
</dbReference>
<keyword evidence="4" id="KW-1185">Reference proteome</keyword>
<sequence>MPATEREASRDSEARQHSWSESGRMSVPMWDSSDPDRAPPPLPLNPTHSPTTKANTSAGIAAAARQFVERARESQPLSSYTSNNTPQGSPERSLIKGAHHKRMQSLQTGNVKDLRNYLDNRSPERSPERPVSVSGFSSISRQESKEDIFERSTTPTPAPRDITKDTPSLRPVSRPGPRPLLGENTPPSATMLALQTMQVPEPPLSDITNGPSTPTLPRASSNYDLSSQLLNLTTIATNLQKEMTALSRRSKDNAADLCGLKTSTKERDEVIRRTLRELKAGVDTSFLGPPPAIGDMPRSASSNSFLENKAYNSPPSATKAYTIPRAASAHSMFLEDRVGSPLPFSIEGTASMAMLEKIIRDMVTKDGQDHLQRLLTELLEKSQKENTEAAKKVEELSEFIKEKSGSQAMVRISKDGPPKLDLNFDSPNQKTRDAGGKEARMIGTDAEILKMLDHIKNAMTHTGGTTSEVKTIVRDLRGEILGMGRDLGQKLENVSQSQLTNVLDRSIDEGQGKLEAEEVQSIIDESMAELKAHISNLMQQRAEEDDNTFKQLASTRSGPDGDEIHAVIKHALSEHSDSIVKREPESENVNVDRDAILEVVKEGLEGFEPDISIQQFGLEREEILEVLKQGFEDYTNSRPDVGSVDKGDVFEAVQEALKDFRTPLPNDQIQEMKEELLANIRQALEEFTPPPAAATDVMATRFAVMEAVKEGLANHGPAAPREMEISREDLFDAVKASLDGSSIPFGGLGEEVLRQLQELVDGMRVEFQQYIAANGRDTEQVLDAVKDGLETLRGEVESYVDRAQDVTGKDEIVDAMKGGLEQLRTDVQGFVAEGPTNDNSKADMLEYLRHEFEHLHEVIGDRDMARDGGEELNPHHAAKVILSLKEGMDELKSHVSNGRSRGIDDEEGGHSEEMLEAMKEEFNQLKTEVLNANANDKSELIETIQDSIGALHAKFNSSELSGGATEDIINEMHAEFAQLKESLHSIIGDADRDAIVSGVKQSIDDLRIQLSADQSDAAAEALGAIKEELEGFKESMGSSVVVGGGAGAVSDETLASIRSSLDEIKETVANSGNLGMTDELLEAIQGEFDKVRGTIATSVVHGGSQEEVLDAVRLGLDDLRSHIDKKSEDPDQRATQHTELVDAINEGLESLHTDVIKTLDKPLDMTVNYEILDTLKEGLAGLRADIDKLKSADGTAIIPKGGEIVLADGAEVGQARDISAEAGVAAGVAAAAASGMNQADVEKIEISIAQLQIKIDAMSASLQDLPAMKPSGDSAVKDDIVALEVILREIQDSVATVADRGPGEGSATKEDTDAIETLLRNTKSQLEEMAVPDPANVVTKDHLDAVEAVVRITNEGIDALVEKFENSAASKDDLAVVEVLAQDLKIAMDELKERVPLPDPDEEKPELMTKADLDILGVMCTDIKMKVTEMVLPDPDELPSKSDVEQLHGLITDFRESHDKLKESYETDIAVTAKAFDDRKQEFEETVQHISEFKDSLAEIKEELLAKLGDGETSMDTLGETLKSLEEKTSHEPVTAEIQSLLDKVTQEFERAHGSIEAITVNHQEAAESSLERQAEHKEALATEIGEKLETYFDGLMSKYDDAQHAAEEKAKGMEEKAAQQDEMLSSMKTMTDDLRLSIDTLGATLTSFLETVDKLAEESKTVYNRVDDTFNKLDETQEGLKFEHSVTRDEVSKVLAAIGALQSDFTEHNPRFMVTLKEVHALLGQHYEHSQKASDTAAEHKRMVEELQEQVRGIGTQNEELKSNVSSLPQLMPAPSADFVPVPIPERYDDTVMHEKLDKLMGHAEDATKGSVQLERLDQIHEKVMATAAEVSAFVATQAKQITEEHESKEREAEELALLLERRHVKKDEIEDDITVLNGEKESLGTAVEALKAEKDALTAQKSRLAADVSALETAMHIRREELHEMDRKAEAIERRMLEGVMNQSRMLLLAKGAKAPPKKKPQGRDLRIPSNASAISAQTVTSSVPAMKANHSLAMKSRPGIPRNGALSNTAERRIMSLNQINNNVAYGGSTLSSTSSLASQGLKRSHSVKTQYPRKPSWANKRDLAAPVENKENDILSEESEDELQRPGSPSVYGSDAATERRTSLLSGRDSYSTYPEGSVTDGITPGIDESRMSYGTSDLSYGTGSYMTGSEIDRRTSLGSSAGGVLGSAQEVIDEEPSEEEFHEMSDGEAEGGAGAEQLQIEAAPVLDDKKRLYYAVASDSGLGTDMPTAALSSVNGDEYFRR</sequence>
<feature type="region of interest" description="Disordered" evidence="2">
    <location>
        <begin position="2177"/>
        <end position="2200"/>
    </location>
</feature>
<dbReference type="PANTHER" id="PTHR45615:SF80">
    <property type="entry name" value="GRIP DOMAIN-CONTAINING PROTEIN"/>
    <property type="match status" value="1"/>
</dbReference>
<feature type="compositionally biased region" description="Basic and acidic residues" evidence="2">
    <location>
        <begin position="112"/>
        <end position="128"/>
    </location>
</feature>
<feature type="region of interest" description="Disordered" evidence="2">
    <location>
        <begin position="2034"/>
        <end position="2135"/>
    </location>
</feature>
<dbReference type="PANTHER" id="PTHR45615">
    <property type="entry name" value="MYOSIN HEAVY CHAIN, NON-MUSCLE"/>
    <property type="match status" value="1"/>
</dbReference>
<evidence type="ECO:0000256" key="2">
    <source>
        <dbReference type="SAM" id="MobiDB-lite"/>
    </source>
</evidence>
<reference evidence="3" key="1">
    <citation type="submission" date="2023-04" db="EMBL/GenBank/DDBJ databases">
        <title>Black Yeasts Isolated from many extreme environments.</title>
        <authorList>
            <person name="Coleine C."/>
            <person name="Stajich J.E."/>
            <person name="Selbmann L."/>
        </authorList>
    </citation>
    <scope>NUCLEOTIDE SEQUENCE</scope>
    <source>
        <strain evidence="3">CCFEE 5312</strain>
    </source>
</reference>
<feature type="compositionally biased region" description="Basic and acidic residues" evidence="2">
    <location>
        <begin position="2063"/>
        <end position="2077"/>
    </location>
</feature>
<protein>
    <recommendedName>
        <fullName evidence="5">Chromosome segregation ATPase family protein</fullName>
    </recommendedName>
</protein>
<accession>A0AAJ0GII8</accession>
<dbReference type="EMBL" id="JAWDJX010000002">
    <property type="protein sequence ID" value="KAK3058150.1"/>
    <property type="molecule type" value="Genomic_DNA"/>
</dbReference>
<feature type="compositionally biased region" description="Polar residues" evidence="2">
    <location>
        <begin position="2107"/>
        <end position="2119"/>
    </location>
</feature>
<proteinExistence type="predicted"/>
<organism evidence="3 4">
    <name type="scientific">Extremus antarcticus</name>
    <dbReference type="NCBI Taxonomy" id="702011"/>
    <lineage>
        <taxon>Eukaryota</taxon>
        <taxon>Fungi</taxon>
        <taxon>Dikarya</taxon>
        <taxon>Ascomycota</taxon>
        <taxon>Pezizomycotina</taxon>
        <taxon>Dothideomycetes</taxon>
        <taxon>Dothideomycetidae</taxon>
        <taxon>Mycosphaerellales</taxon>
        <taxon>Extremaceae</taxon>
        <taxon>Extremus</taxon>
    </lineage>
</organism>
<keyword evidence="1" id="KW-0175">Coiled coil</keyword>
<feature type="compositionally biased region" description="Polar residues" evidence="2">
    <location>
        <begin position="75"/>
        <end position="90"/>
    </location>
</feature>
<feature type="region of interest" description="Disordered" evidence="2">
    <location>
        <begin position="1"/>
        <end position="187"/>
    </location>
</feature>
<evidence type="ECO:0008006" key="5">
    <source>
        <dbReference type="Google" id="ProtNLM"/>
    </source>
</evidence>
<evidence type="ECO:0000256" key="1">
    <source>
        <dbReference type="SAM" id="Coils"/>
    </source>
</evidence>
<feature type="region of interest" description="Disordered" evidence="2">
    <location>
        <begin position="416"/>
        <end position="438"/>
    </location>
</feature>
<evidence type="ECO:0000313" key="4">
    <source>
        <dbReference type="Proteomes" id="UP001271007"/>
    </source>
</evidence>
<evidence type="ECO:0000313" key="3">
    <source>
        <dbReference type="EMBL" id="KAK3058150.1"/>
    </source>
</evidence>
<feature type="compositionally biased region" description="Basic and acidic residues" evidence="2">
    <location>
        <begin position="1"/>
        <end position="18"/>
    </location>
</feature>
<comment type="caution">
    <text evidence="3">The sequence shown here is derived from an EMBL/GenBank/DDBJ whole genome shotgun (WGS) entry which is preliminary data.</text>
</comment>
<feature type="coiled-coil region" evidence="1">
    <location>
        <begin position="1731"/>
        <end position="1765"/>
    </location>
</feature>
<gene>
    <name evidence="3" type="ORF">LTR09_001228</name>
</gene>
<name>A0AAJ0GII8_9PEZI</name>